<dbReference type="Proteomes" id="UP001499863">
    <property type="component" value="Unassembled WGS sequence"/>
</dbReference>
<comment type="caution">
    <text evidence="1">The sequence shown here is derived from an EMBL/GenBank/DDBJ whole genome shotgun (WGS) entry which is preliminary data.</text>
</comment>
<evidence type="ECO:0000313" key="1">
    <source>
        <dbReference type="EMBL" id="GAA1382721.1"/>
    </source>
</evidence>
<reference evidence="1 2" key="1">
    <citation type="journal article" date="2019" name="Int. J. Syst. Evol. Microbiol.">
        <title>The Global Catalogue of Microorganisms (GCM) 10K type strain sequencing project: providing services to taxonomists for standard genome sequencing and annotation.</title>
        <authorList>
            <consortium name="The Broad Institute Genomics Platform"/>
            <consortium name="The Broad Institute Genome Sequencing Center for Infectious Disease"/>
            <person name="Wu L."/>
            <person name="Ma J."/>
        </authorList>
    </citation>
    <scope>NUCLEOTIDE SEQUENCE [LARGE SCALE GENOMIC DNA]</scope>
    <source>
        <strain evidence="1 2">JCM 12393</strain>
    </source>
</reference>
<protein>
    <recommendedName>
        <fullName evidence="3">Leucine-binding protein domain-containing protein</fullName>
    </recommendedName>
</protein>
<dbReference type="EMBL" id="BAAAKJ010000012">
    <property type="protein sequence ID" value="GAA1382721.1"/>
    <property type="molecule type" value="Genomic_DNA"/>
</dbReference>
<dbReference type="SUPFAM" id="SSF53822">
    <property type="entry name" value="Periplasmic binding protein-like I"/>
    <property type="match status" value="1"/>
</dbReference>
<sequence>MPPDAPGAPAEPHTAAELEALVGLLPRFGSVVIGHGRDQASTAAARAFAARWQAGGGTVLDVVDWPEEAASWLRQARRFTAPAPDAWAVAGSPRGWAGMSRRLRRGTDWDPARTVGFAPTGGALAQELAGPGTLDGLRGATADGLTWQVGDAPAG</sequence>
<accession>A0ABN1XIV9</accession>
<keyword evidence="2" id="KW-1185">Reference proteome</keyword>
<dbReference type="InterPro" id="IPR028082">
    <property type="entry name" value="Peripla_BP_I"/>
</dbReference>
<dbReference type="Gene3D" id="3.40.50.2300">
    <property type="match status" value="1"/>
</dbReference>
<evidence type="ECO:0008006" key="3">
    <source>
        <dbReference type="Google" id="ProtNLM"/>
    </source>
</evidence>
<gene>
    <name evidence="1" type="ORF">GCM10009639_02210</name>
</gene>
<evidence type="ECO:0000313" key="2">
    <source>
        <dbReference type="Proteomes" id="UP001499863"/>
    </source>
</evidence>
<name>A0ABN1XIV9_9ACTN</name>
<organism evidence="1 2">
    <name type="scientific">Kitasatospora putterlickiae</name>
    <dbReference type="NCBI Taxonomy" id="221725"/>
    <lineage>
        <taxon>Bacteria</taxon>
        <taxon>Bacillati</taxon>
        <taxon>Actinomycetota</taxon>
        <taxon>Actinomycetes</taxon>
        <taxon>Kitasatosporales</taxon>
        <taxon>Streptomycetaceae</taxon>
        <taxon>Kitasatospora</taxon>
    </lineage>
</organism>
<dbReference type="RefSeq" id="WP_344324066.1">
    <property type="nucleotide sequence ID" value="NZ_BAAAKJ010000012.1"/>
</dbReference>
<proteinExistence type="predicted"/>